<sequence>MYTIYLTTECNFCCSYCYEDYAKRSELTEEKLIKTIKFIFKHSSSNKVLIDFMGGEPLLKKELIYKAIDYIELNYPEKEVKYFMTTNCSLIDDAFIELMKKTKFTVRLSFDGCIEAHSLNRIVKNGELYYENIIENIVKIRQSGVPYSVRMTITENTIPYMYKSIIYLHELGLDNICMIPDVNLSFSRETLQEFKNQSNLILKYYLNEYDEGRKFTIDQFDGKFLNILCDFGNRFSMCDAGIHSFKIMPDGNIFPCGFLTNNEKFIIGNIDDKIDIERASQLAISLFDKNNTKCKNCNIKDFCHGMKCGYMNYIRTGSINIPADSTCEYEQVFFPIVNKILEHIATQNDDKGRQVLGPHYRYLSTTRLKLSNIGEKVKKAI</sequence>
<name>A0A371JBZ6_9FIRM</name>
<gene>
    <name evidence="8" type="ORF">CG710_015455</name>
</gene>
<accession>A0A371JBZ6</accession>
<feature type="domain" description="Radical SAM core" evidence="7">
    <location>
        <begin position="1"/>
        <end position="223"/>
    </location>
</feature>
<dbReference type="RefSeq" id="WP_094378625.1">
    <property type="nucleotide sequence ID" value="NZ_NOKA02000042.1"/>
</dbReference>
<dbReference type="Pfam" id="PF04055">
    <property type="entry name" value="Radical_SAM"/>
    <property type="match status" value="1"/>
</dbReference>
<protein>
    <submittedName>
        <fullName evidence="8">Radical SAM protein</fullName>
    </submittedName>
</protein>
<keyword evidence="9" id="KW-1185">Reference proteome</keyword>
<dbReference type="InterPro" id="IPR023885">
    <property type="entry name" value="4Fe4S-binding_SPASM_dom"/>
</dbReference>
<dbReference type="SFLD" id="SFLDS00029">
    <property type="entry name" value="Radical_SAM"/>
    <property type="match status" value="1"/>
</dbReference>
<comment type="cofactor">
    <cofactor evidence="1">
        <name>[4Fe-4S] cluster</name>
        <dbReference type="ChEBI" id="CHEBI:49883"/>
    </cofactor>
</comment>
<keyword evidence="3" id="KW-0479">Metal-binding</keyword>
<dbReference type="PROSITE" id="PS51918">
    <property type="entry name" value="RADICAL_SAM"/>
    <property type="match status" value="1"/>
</dbReference>
<dbReference type="InterPro" id="IPR013785">
    <property type="entry name" value="Aldolase_TIM"/>
</dbReference>
<dbReference type="OrthoDB" id="1994517at2"/>
<organism evidence="8 9">
    <name type="scientific">Lachnotalea glycerini</name>
    <dbReference type="NCBI Taxonomy" id="1763509"/>
    <lineage>
        <taxon>Bacteria</taxon>
        <taxon>Bacillati</taxon>
        <taxon>Bacillota</taxon>
        <taxon>Clostridia</taxon>
        <taxon>Lachnospirales</taxon>
        <taxon>Lachnospiraceae</taxon>
        <taxon>Lachnotalea</taxon>
    </lineage>
</organism>
<dbReference type="Pfam" id="PF13186">
    <property type="entry name" value="SPASM"/>
    <property type="match status" value="1"/>
</dbReference>
<evidence type="ECO:0000256" key="4">
    <source>
        <dbReference type="ARBA" id="ARBA00023004"/>
    </source>
</evidence>
<dbReference type="PANTHER" id="PTHR43273:SF3">
    <property type="entry name" value="ANAEROBIC SULFATASE-MATURATING ENZYME HOMOLOG ASLB-RELATED"/>
    <property type="match status" value="1"/>
</dbReference>
<dbReference type="GO" id="GO:0016491">
    <property type="term" value="F:oxidoreductase activity"/>
    <property type="evidence" value="ECO:0007669"/>
    <property type="project" value="InterPro"/>
</dbReference>
<evidence type="ECO:0000256" key="3">
    <source>
        <dbReference type="ARBA" id="ARBA00022723"/>
    </source>
</evidence>
<evidence type="ECO:0000256" key="1">
    <source>
        <dbReference type="ARBA" id="ARBA00001966"/>
    </source>
</evidence>
<dbReference type="GO" id="GO:0051536">
    <property type="term" value="F:iron-sulfur cluster binding"/>
    <property type="evidence" value="ECO:0007669"/>
    <property type="project" value="UniProtKB-KW"/>
</dbReference>
<dbReference type="Proteomes" id="UP000216411">
    <property type="component" value="Unassembled WGS sequence"/>
</dbReference>
<keyword evidence="2" id="KW-0949">S-adenosyl-L-methionine</keyword>
<reference evidence="8 9" key="1">
    <citation type="journal article" date="2017" name="Genome Announc.">
        <title>Draft Genome Sequence of a Sporulating and Motile Strain of Lachnotalea glycerini Isolated from Water in Quebec City, Canada.</title>
        <authorList>
            <person name="Maheux A.F."/>
            <person name="Boudreau D.K."/>
            <person name="Berube E."/>
            <person name="Boissinot M."/>
            <person name="Raymond F."/>
            <person name="Brodeur S."/>
            <person name="Corbeil J."/>
            <person name="Isabel S."/>
            <person name="Omar R.F."/>
            <person name="Bergeron M.G."/>
        </authorList>
    </citation>
    <scope>NUCLEOTIDE SEQUENCE [LARGE SCALE GENOMIC DNA]</scope>
    <source>
        <strain evidence="8 9">CCRI-19302</strain>
    </source>
</reference>
<dbReference type="SFLD" id="SFLDG01384">
    <property type="entry name" value="thioether_bond_formation_requi"/>
    <property type="match status" value="1"/>
</dbReference>
<evidence type="ECO:0000313" key="8">
    <source>
        <dbReference type="EMBL" id="RDY30265.1"/>
    </source>
</evidence>
<dbReference type="CDD" id="cd01335">
    <property type="entry name" value="Radical_SAM"/>
    <property type="match status" value="1"/>
</dbReference>
<evidence type="ECO:0000256" key="2">
    <source>
        <dbReference type="ARBA" id="ARBA00022691"/>
    </source>
</evidence>
<evidence type="ECO:0000256" key="6">
    <source>
        <dbReference type="ARBA" id="ARBA00023601"/>
    </source>
</evidence>
<dbReference type="PANTHER" id="PTHR43273">
    <property type="entry name" value="ANAEROBIC SULFATASE-MATURATING ENZYME HOMOLOG ASLB-RELATED"/>
    <property type="match status" value="1"/>
</dbReference>
<dbReference type="EMBL" id="NOKA02000042">
    <property type="protein sequence ID" value="RDY30265.1"/>
    <property type="molecule type" value="Genomic_DNA"/>
</dbReference>
<comment type="similarity">
    <text evidence="6">Belongs to the radical SAM superfamily. Anaerobic sulfatase-maturating enzyme family.</text>
</comment>
<dbReference type="NCBIfam" id="TIGR04085">
    <property type="entry name" value="rSAM_more_4Fe4S"/>
    <property type="match status" value="1"/>
</dbReference>
<keyword evidence="5" id="KW-0411">Iron-sulfur</keyword>
<dbReference type="InterPro" id="IPR007197">
    <property type="entry name" value="rSAM"/>
</dbReference>
<dbReference type="InterPro" id="IPR058240">
    <property type="entry name" value="rSAM_sf"/>
</dbReference>
<evidence type="ECO:0000313" key="9">
    <source>
        <dbReference type="Proteomes" id="UP000216411"/>
    </source>
</evidence>
<proteinExistence type="inferred from homology"/>
<dbReference type="Gene3D" id="3.20.20.70">
    <property type="entry name" value="Aldolase class I"/>
    <property type="match status" value="1"/>
</dbReference>
<dbReference type="InterPro" id="IPR023867">
    <property type="entry name" value="Sulphatase_maturase_rSAM"/>
</dbReference>
<keyword evidence="4" id="KW-0408">Iron</keyword>
<comment type="caution">
    <text evidence="8">The sequence shown here is derived from an EMBL/GenBank/DDBJ whole genome shotgun (WGS) entry which is preliminary data.</text>
</comment>
<dbReference type="SFLD" id="SFLDG01067">
    <property type="entry name" value="SPASM/twitch_domain_containing"/>
    <property type="match status" value="1"/>
</dbReference>
<dbReference type="SFLD" id="SFLDG01386">
    <property type="entry name" value="main_SPASM_domain-containing"/>
    <property type="match status" value="1"/>
</dbReference>
<evidence type="ECO:0000259" key="7">
    <source>
        <dbReference type="PROSITE" id="PS51918"/>
    </source>
</evidence>
<dbReference type="AlphaFoldDB" id="A0A371JBZ6"/>
<evidence type="ECO:0000256" key="5">
    <source>
        <dbReference type="ARBA" id="ARBA00023014"/>
    </source>
</evidence>
<dbReference type="GO" id="GO:0046872">
    <property type="term" value="F:metal ion binding"/>
    <property type="evidence" value="ECO:0007669"/>
    <property type="project" value="UniProtKB-KW"/>
</dbReference>
<dbReference type="SUPFAM" id="SSF102114">
    <property type="entry name" value="Radical SAM enzymes"/>
    <property type="match status" value="1"/>
</dbReference>